<evidence type="ECO:0000256" key="1">
    <source>
        <dbReference type="SAM" id="MobiDB-lite"/>
    </source>
</evidence>
<dbReference type="RefSeq" id="XP_025463471.1">
    <property type="nucleotide sequence ID" value="XM_025606387.1"/>
</dbReference>
<organism evidence="2 3">
    <name type="scientific">Aspergillus sclerotioniger CBS 115572</name>
    <dbReference type="NCBI Taxonomy" id="1450535"/>
    <lineage>
        <taxon>Eukaryota</taxon>
        <taxon>Fungi</taxon>
        <taxon>Dikarya</taxon>
        <taxon>Ascomycota</taxon>
        <taxon>Pezizomycotina</taxon>
        <taxon>Eurotiomycetes</taxon>
        <taxon>Eurotiomycetidae</taxon>
        <taxon>Eurotiales</taxon>
        <taxon>Aspergillaceae</taxon>
        <taxon>Aspergillus</taxon>
        <taxon>Aspergillus subgen. Circumdati</taxon>
    </lineage>
</organism>
<keyword evidence="3" id="KW-1185">Reference proteome</keyword>
<feature type="compositionally biased region" description="Polar residues" evidence="1">
    <location>
        <begin position="34"/>
        <end position="48"/>
    </location>
</feature>
<feature type="region of interest" description="Disordered" evidence="1">
    <location>
        <begin position="21"/>
        <end position="58"/>
    </location>
</feature>
<evidence type="ECO:0000313" key="3">
    <source>
        <dbReference type="Proteomes" id="UP000246702"/>
    </source>
</evidence>
<dbReference type="GeneID" id="37108530"/>
<reference evidence="2 3" key="1">
    <citation type="submission" date="2016-12" db="EMBL/GenBank/DDBJ databases">
        <title>The genomes of Aspergillus section Nigri reveals drivers in fungal speciation.</title>
        <authorList>
            <consortium name="DOE Joint Genome Institute"/>
            <person name="Vesth T.C."/>
            <person name="Nybo J."/>
            <person name="Theobald S."/>
            <person name="Brandl J."/>
            <person name="Frisvad J.C."/>
            <person name="Nielsen K.F."/>
            <person name="Lyhne E.K."/>
            <person name="Kogle M.E."/>
            <person name="Kuo A."/>
            <person name="Riley R."/>
            <person name="Clum A."/>
            <person name="Nolan M."/>
            <person name="Lipzen A."/>
            <person name="Salamov A."/>
            <person name="Henrissat B."/>
            <person name="Wiebenga A."/>
            <person name="De Vries R.P."/>
            <person name="Grigoriev I.V."/>
            <person name="Mortensen U.H."/>
            <person name="Andersen M.R."/>
            <person name="Baker S.E."/>
        </authorList>
    </citation>
    <scope>NUCLEOTIDE SEQUENCE [LARGE SCALE GENOMIC DNA]</scope>
    <source>
        <strain evidence="2 3">CBS 115572</strain>
    </source>
</reference>
<dbReference type="AlphaFoldDB" id="A0A317VFT5"/>
<dbReference type="EMBL" id="MSFK01000032">
    <property type="protein sequence ID" value="PWY73206.1"/>
    <property type="molecule type" value="Genomic_DNA"/>
</dbReference>
<evidence type="ECO:0000313" key="2">
    <source>
        <dbReference type="EMBL" id="PWY73206.1"/>
    </source>
</evidence>
<name>A0A317VFT5_9EURO</name>
<gene>
    <name evidence="2" type="ORF">BO94DRAFT_243260</name>
</gene>
<proteinExistence type="predicted"/>
<accession>A0A317VFT5</accession>
<dbReference type="Proteomes" id="UP000246702">
    <property type="component" value="Unassembled WGS sequence"/>
</dbReference>
<protein>
    <submittedName>
        <fullName evidence="2">Uncharacterized protein</fullName>
    </submittedName>
</protein>
<sequence length="180" mass="18944">MWGEELVTELSVPRGLKLRAGEVLRRSPDPGDIPTSTSRQSYVRQPHTTPELAVSPTGTYLGASLPLGTGESPRGKDQCQLSRQRAQSAAAHFGLRSHSGTSVALVSYGKNTPSESAPALRHCGTAAEPLSASHLALGFVLARQSLLPRGSFALLSTSPPHLPAAVQPRQVRLLVPLGSS</sequence>
<comment type="caution">
    <text evidence="2">The sequence shown here is derived from an EMBL/GenBank/DDBJ whole genome shotgun (WGS) entry which is preliminary data.</text>
</comment>